<evidence type="ECO:0000313" key="2">
    <source>
        <dbReference type="EMBL" id="PWA15489.1"/>
    </source>
</evidence>
<name>A0A315UVK4_GAMAF</name>
<evidence type="ECO:0000313" key="3">
    <source>
        <dbReference type="Proteomes" id="UP000250572"/>
    </source>
</evidence>
<gene>
    <name evidence="2" type="ORF">CCH79_00014745</name>
</gene>
<accession>A0A315UVK4</accession>
<dbReference type="Proteomes" id="UP000250572">
    <property type="component" value="Unassembled WGS sequence"/>
</dbReference>
<reference evidence="2 3" key="1">
    <citation type="journal article" date="2018" name="G3 (Bethesda)">
        <title>A High-Quality Reference Genome for the Invasive Mosquitofish Gambusia affinis Using a Chicago Library.</title>
        <authorList>
            <person name="Hoffberg S.L."/>
            <person name="Troendle N.J."/>
            <person name="Glenn T.C."/>
            <person name="Mahmud O."/>
            <person name="Louha S."/>
            <person name="Chalopin D."/>
            <person name="Bennetzen J.L."/>
            <person name="Mauricio R."/>
        </authorList>
    </citation>
    <scope>NUCLEOTIDE SEQUENCE [LARGE SCALE GENOMIC DNA]</scope>
    <source>
        <strain evidence="2">NE01/NJP1002.9</strain>
        <tissue evidence="2">Muscle</tissue>
    </source>
</reference>
<protein>
    <submittedName>
        <fullName evidence="2">Uncharacterized protein</fullName>
    </submittedName>
</protein>
<keyword evidence="3" id="KW-1185">Reference proteome</keyword>
<evidence type="ECO:0000256" key="1">
    <source>
        <dbReference type="SAM" id="MobiDB-lite"/>
    </source>
</evidence>
<comment type="caution">
    <text evidence="2">The sequence shown here is derived from an EMBL/GenBank/DDBJ whole genome shotgun (WGS) entry which is preliminary data.</text>
</comment>
<organism evidence="2 3">
    <name type="scientific">Gambusia affinis</name>
    <name type="common">Western mosquitofish</name>
    <name type="synonym">Heterandria affinis</name>
    <dbReference type="NCBI Taxonomy" id="33528"/>
    <lineage>
        <taxon>Eukaryota</taxon>
        <taxon>Metazoa</taxon>
        <taxon>Chordata</taxon>
        <taxon>Craniata</taxon>
        <taxon>Vertebrata</taxon>
        <taxon>Euteleostomi</taxon>
        <taxon>Actinopterygii</taxon>
        <taxon>Neopterygii</taxon>
        <taxon>Teleostei</taxon>
        <taxon>Neoteleostei</taxon>
        <taxon>Acanthomorphata</taxon>
        <taxon>Ovalentaria</taxon>
        <taxon>Atherinomorphae</taxon>
        <taxon>Cyprinodontiformes</taxon>
        <taxon>Poeciliidae</taxon>
        <taxon>Poeciliinae</taxon>
        <taxon>Gambusia</taxon>
    </lineage>
</organism>
<proteinExistence type="predicted"/>
<dbReference type="EMBL" id="NHOQ01002686">
    <property type="protein sequence ID" value="PWA15489.1"/>
    <property type="molecule type" value="Genomic_DNA"/>
</dbReference>
<sequence>MVTVNLSVLPGLHPQSGANSQSGPRIESLIGKKLPAFPTQEEEVMMLVERVSEAQRFARLFPVALTQYSCMIGGG</sequence>
<feature type="region of interest" description="Disordered" evidence="1">
    <location>
        <begin position="1"/>
        <end position="25"/>
    </location>
</feature>
<dbReference type="AlphaFoldDB" id="A0A315UVK4"/>